<protein>
    <submittedName>
        <fullName evidence="1">Uncharacterized protein</fullName>
    </submittedName>
</protein>
<reference evidence="1 2" key="1">
    <citation type="submission" date="2013-08" db="EMBL/GenBank/DDBJ databases">
        <title>Flavobacterium limnosediminis JC2902 genome sequencing.</title>
        <authorList>
            <person name="Lee K."/>
            <person name="Yi H."/>
            <person name="Park S."/>
            <person name="Chun J."/>
        </authorList>
    </citation>
    <scope>NUCLEOTIDE SEQUENCE [LARGE SCALE GENOMIC DNA]</scope>
    <source>
        <strain evidence="1 2">JC2902</strain>
    </source>
</reference>
<proteinExistence type="predicted"/>
<comment type="caution">
    <text evidence="1">The sequence shown here is derived from an EMBL/GenBank/DDBJ whole genome shotgun (WGS) entry which is preliminary data.</text>
</comment>
<evidence type="ECO:0000313" key="2">
    <source>
        <dbReference type="Proteomes" id="UP000018004"/>
    </source>
</evidence>
<name>V6SJB4_9FLAO</name>
<dbReference type="Proteomes" id="UP000018004">
    <property type="component" value="Unassembled WGS sequence"/>
</dbReference>
<organism evidence="1 2">
    <name type="scientific">Flavobacterium limnosediminis JC2902</name>
    <dbReference type="NCBI Taxonomy" id="1341181"/>
    <lineage>
        <taxon>Bacteria</taxon>
        <taxon>Pseudomonadati</taxon>
        <taxon>Bacteroidota</taxon>
        <taxon>Flavobacteriia</taxon>
        <taxon>Flavobacteriales</taxon>
        <taxon>Flavobacteriaceae</taxon>
        <taxon>Flavobacterium</taxon>
    </lineage>
</organism>
<gene>
    <name evidence="1" type="ORF">FLJC2902T_25250</name>
</gene>
<dbReference type="STRING" id="1341181.FLJC2902T_25250"/>
<dbReference type="EMBL" id="AVGG01000018">
    <property type="protein sequence ID" value="ESU26554.1"/>
    <property type="molecule type" value="Genomic_DNA"/>
</dbReference>
<evidence type="ECO:0000313" key="1">
    <source>
        <dbReference type="EMBL" id="ESU26554.1"/>
    </source>
</evidence>
<keyword evidence="2" id="KW-1185">Reference proteome</keyword>
<sequence>MTFLINPEYITNQNQTILLIFDSLFKRSETGLYRLVKD</sequence>
<accession>V6SJB4</accession>
<dbReference type="AlphaFoldDB" id="V6SJB4"/>